<keyword evidence="4" id="KW-1185">Reference proteome</keyword>
<evidence type="ECO:0000313" key="2">
    <source>
        <dbReference type="EMBL" id="OAV98481.1"/>
    </source>
</evidence>
<name>A0A180H145_PUCT1</name>
<dbReference type="EnsemblFungi" id="PTTG_25675-t43_1">
    <property type="protein sequence ID" value="PTTG_25675-t43_1-p1"/>
    <property type="gene ID" value="PTTG_25675"/>
</dbReference>
<reference evidence="3 4" key="3">
    <citation type="journal article" date="2017" name="G3 (Bethesda)">
        <title>Comparative analysis highlights variable genome content of wheat rusts and divergence of the mating loci.</title>
        <authorList>
            <person name="Cuomo C.A."/>
            <person name="Bakkeren G."/>
            <person name="Khalil H.B."/>
            <person name="Panwar V."/>
            <person name="Joly D."/>
            <person name="Linning R."/>
            <person name="Sakthikumar S."/>
            <person name="Song X."/>
            <person name="Adiconis X."/>
            <person name="Fan L."/>
            <person name="Goldberg J.M."/>
            <person name="Levin J.Z."/>
            <person name="Young S."/>
            <person name="Zeng Q."/>
            <person name="Anikster Y."/>
            <person name="Bruce M."/>
            <person name="Wang M."/>
            <person name="Yin C."/>
            <person name="McCallum B."/>
            <person name="Szabo L.J."/>
            <person name="Hulbert S."/>
            <person name="Chen X."/>
            <person name="Fellers J.P."/>
        </authorList>
    </citation>
    <scope>NUCLEOTIDE SEQUENCE</scope>
    <source>
        <strain evidence="3">isolate 1-1 / race 1 (BBBD)</strain>
        <strain evidence="4">Isolate 1-1 / race 1 (BBBD)</strain>
    </source>
</reference>
<sequence>MWAVLYSTYYTDRPAGSLLQPVQTVSLSGANLPNLDTAHSKIPEHPTPAAPPQEDRPKFKIQIKQTKKAPWQTWGQKKKGCPKKQLLTDNGGPPAFTATAGPAPPPAKLAIPAVSSGLLSLAPNERFLKKHTRQKKQSWADNCGPPGLKATPGSALPAASAPAILLDLLIPAPAQVATKKKPCRKKNCFVSAPVLTATPAYAQLAALVAVAPPARTPATGNKRIRPTKKAIANPGNPDQETEQPSTANKERHSTAASKVVSFWNNHQSEAAVLIPKKAGRGCGKKAQGA</sequence>
<gene>
    <name evidence="2" type="ORF">PTTG_25675</name>
</gene>
<dbReference type="AlphaFoldDB" id="A0A180H145"/>
<organism evidence="2">
    <name type="scientific">Puccinia triticina (isolate 1-1 / race 1 (BBBD))</name>
    <name type="common">Brown leaf rust fungus</name>
    <dbReference type="NCBI Taxonomy" id="630390"/>
    <lineage>
        <taxon>Eukaryota</taxon>
        <taxon>Fungi</taxon>
        <taxon>Dikarya</taxon>
        <taxon>Basidiomycota</taxon>
        <taxon>Pucciniomycotina</taxon>
        <taxon>Pucciniomycetes</taxon>
        <taxon>Pucciniales</taxon>
        <taxon>Pucciniaceae</taxon>
        <taxon>Puccinia</taxon>
    </lineage>
</organism>
<accession>A0A180H145</accession>
<proteinExistence type="predicted"/>
<reference evidence="3" key="4">
    <citation type="submission" date="2025-05" db="UniProtKB">
        <authorList>
            <consortium name="EnsemblFungi"/>
        </authorList>
    </citation>
    <scope>IDENTIFICATION</scope>
    <source>
        <strain evidence="3">isolate 1-1 / race 1 (BBBD)</strain>
    </source>
</reference>
<feature type="region of interest" description="Disordered" evidence="1">
    <location>
        <begin position="215"/>
        <end position="261"/>
    </location>
</feature>
<feature type="region of interest" description="Disordered" evidence="1">
    <location>
        <begin position="131"/>
        <end position="155"/>
    </location>
</feature>
<evidence type="ECO:0000313" key="4">
    <source>
        <dbReference type="Proteomes" id="UP000005240"/>
    </source>
</evidence>
<evidence type="ECO:0000256" key="1">
    <source>
        <dbReference type="SAM" id="MobiDB-lite"/>
    </source>
</evidence>
<dbReference type="VEuPathDB" id="FungiDB:PTTG_25675"/>
<reference evidence="2" key="1">
    <citation type="submission" date="2009-11" db="EMBL/GenBank/DDBJ databases">
        <authorList>
            <consortium name="The Broad Institute Genome Sequencing Platform"/>
            <person name="Ward D."/>
            <person name="Feldgarden M."/>
            <person name="Earl A."/>
            <person name="Young S.K."/>
            <person name="Zeng Q."/>
            <person name="Koehrsen M."/>
            <person name="Alvarado L."/>
            <person name="Berlin A."/>
            <person name="Bochicchio J."/>
            <person name="Borenstein D."/>
            <person name="Chapman S.B."/>
            <person name="Chen Z."/>
            <person name="Engels R."/>
            <person name="Freedman E."/>
            <person name="Gellesch M."/>
            <person name="Goldberg J."/>
            <person name="Griggs A."/>
            <person name="Gujja S."/>
            <person name="Heilman E."/>
            <person name="Heiman D."/>
            <person name="Hepburn T."/>
            <person name="Howarth C."/>
            <person name="Jen D."/>
            <person name="Larson L."/>
            <person name="Lewis B."/>
            <person name="Mehta T."/>
            <person name="Park D."/>
            <person name="Pearson M."/>
            <person name="Roberts A."/>
            <person name="Saif S."/>
            <person name="Shea T."/>
            <person name="Shenoy N."/>
            <person name="Sisk P."/>
            <person name="Stolte C."/>
            <person name="Sykes S."/>
            <person name="Thomson T."/>
            <person name="Walk T."/>
            <person name="White J."/>
            <person name="Yandava C."/>
            <person name="Izard J."/>
            <person name="Baranova O.V."/>
            <person name="Blanton J.M."/>
            <person name="Tanner A.C."/>
            <person name="Dewhirst F.E."/>
            <person name="Haas B."/>
            <person name="Nusbaum C."/>
            <person name="Birren B."/>
        </authorList>
    </citation>
    <scope>NUCLEOTIDE SEQUENCE [LARGE SCALE GENOMIC DNA]</scope>
    <source>
        <strain evidence="2">1-1 BBBD Race 1</strain>
    </source>
</reference>
<dbReference type="Proteomes" id="UP000005240">
    <property type="component" value="Unassembled WGS sequence"/>
</dbReference>
<reference evidence="2" key="2">
    <citation type="submission" date="2016-05" db="EMBL/GenBank/DDBJ databases">
        <title>Comparative analysis highlights variable genome content of wheat rusts and divergence of the mating loci.</title>
        <authorList>
            <person name="Cuomo C.A."/>
            <person name="Bakkeren G."/>
            <person name="Szabo L."/>
            <person name="Khalil H."/>
            <person name="Joly D."/>
            <person name="Goldberg J."/>
            <person name="Young S."/>
            <person name="Zeng Q."/>
            <person name="Fellers J."/>
        </authorList>
    </citation>
    <scope>NUCLEOTIDE SEQUENCE [LARGE SCALE GENOMIC DNA]</scope>
    <source>
        <strain evidence="2">1-1 BBBD Race 1</strain>
    </source>
</reference>
<evidence type="ECO:0000313" key="3">
    <source>
        <dbReference type="EnsemblFungi" id="PTTG_25675-t43_1-p1"/>
    </source>
</evidence>
<feature type="compositionally biased region" description="Polar residues" evidence="1">
    <location>
        <begin position="236"/>
        <end position="247"/>
    </location>
</feature>
<dbReference type="EMBL" id="ADAS02000007">
    <property type="protein sequence ID" value="OAV98481.1"/>
    <property type="molecule type" value="Genomic_DNA"/>
</dbReference>
<protein>
    <submittedName>
        <fullName evidence="2 3">Uncharacterized protein</fullName>
    </submittedName>
</protein>
<feature type="region of interest" description="Disordered" evidence="1">
    <location>
        <begin position="30"/>
        <end position="56"/>
    </location>
</feature>